<feature type="compositionally biased region" description="Acidic residues" evidence="1">
    <location>
        <begin position="326"/>
        <end position="336"/>
    </location>
</feature>
<feature type="region of interest" description="Disordered" evidence="1">
    <location>
        <begin position="899"/>
        <end position="1101"/>
    </location>
</feature>
<feature type="transmembrane region" description="Helical" evidence="2">
    <location>
        <begin position="105"/>
        <end position="123"/>
    </location>
</feature>
<feature type="transmembrane region" description="Helical" evidence="2">
    <location>
        <begin position="196"/>
        <end position="217"/>
    </location>
</feature>
<feature type="transmembrane region" description="Helical" evidence="2">
    <location>
        <begin position="6"/>
        <end position="28"/>
    </location>
</feature>
<dbReference type="AlphaFoldDB" id="W3WPU3"/>
<proteinExistence type="predicted"/>
<dbReference type="GeneID" id="19278333"/>
<reference evidence="4" key="1">
    <citation type="journal article" date="2015" name="BMC Genomics">
        <title>Genomic and transcriptomic analysis of the endophytic fungus Pestalotiopsis fici reveals its lifestyle and high potential for synthesis of natural products.</title>
        <authorList>
            <person name="Wang X."/>
            <person name="Zhang X."/>
            <person name="Liu L."/>
            <person name="Xiang M."/>
            <person name="Wang W."/>
            <person name="Sun X."/>
            <person name="Che Y."/>
            <person name="Guo L."/>
            <person name="Liu G."/>
            <person name="Guo L."/>
            <person name="Wang C."/>
            <person name="Yin W.B."/>
            <person name="Stadler M."/>
            <person name="Zhang X."/>
            <person name="Liu X."/>
        </authorList>
    </citation>
    <scope>NUCLEOTIDE SEQUENCE [LARGE SCALE GENOMIC DNA]</scope>
    <source>
        <strain evidence="4">W106-1 / CGMCC3.15140</strain>
    </source>
</reference>
<evidence type="ECO:0000256" key="2">
    <source>
        <dbReference type="SAM" id="Phobius"/>
    </source>
</evidence>
<feature type="compositionally biased region" description="Low complexity" evidence="1">
    <location>
        <begin position="927"/>
        <end position="942"/>
    </location>
</feature>
<accession>W3WPU3</accession>
<feature type="transmembrane region" description="Helical" evidence="2">
    <location>
        <begin position="40"/>
        <end position="61"/>
    </location>
</feature>
<feature type="compositionally biased region" description="Acidic residues" evidence="1">
    <location>
        <begin position="1019"/>
        <end position="1030"/>
    </location>
</feature>
<keyword evidence="2" id="KW-1133">Transmembrane helix</keyword>
<name>W3WPU3_PESFW</name>
<feature type="transmembrane region" description="Helical" evidence="2">
    <location>
        <begin position="143"/>
        <end position="165"/>
    </location>
</feature>
<feature type="compositionally biased region" description="Acidic residues" evidence="1">
    <location>
        <begin position="900"/>
        <end position="926"/>
    </location>
</feature>
<feature type="compositionally biased region" description="Basic and acidic residues" evidence="1">
    <location>
        <begin position="1067"/>
        <end position="1079"/>
    </location>
</feature>
<keyword evidence="4" id="KW-1185">Reference proteome</keyword>
<dbReference type="Proteomes" id="UP000030651">
    <property type="component" value="Unassembled WGS sequence"/>
</dbReference>
<sequence length="1125" mass="120862">MTQHVIRLLAFVAILYAFMALLGVDLGTLEMHDASEDVKWIVLAWPFAACLAFGLMEGIWFCGLCAFLLYLWMTIPALICGTLFLVASVVLLVGGGVASAKYGGVRWLCFYAYVAFLGLIDAIKYGPQGMERLVWVVQCQLGIHLGLGALGLVLYVVVGVCYAFAFGLMTSVPGRAVQQFLGTLLKVLYQFGKATVTLLWTCLLAFVLCCHFILFAWSRFPDSLPWNQPVARPSTSSDIHVDNDSDDEDDDDSHQPPPTGMSRSLTFTDKHLDYASDTEDDDWDKDFDFDSTDDTTTDESSDDDQGYRKNRQMNSLGCSTYGLPDDFYDYSDDDSSAADPSSPMKSPEPIISDIVSVCHTPEGAELQLDTDSDDSASEMDWTPCPVRFKSPEQPASINTAASPLPTAHAVDSTAMAEDSVVDMMDVDEPSRASLDLVVSTPDRRPLTSRLADMVAQNFTEIEEAAPTTFAEWRNMTQKRVYTQEGFMAASTVPAPSPVLALPPVTPVTTMPATTDVAMSLDPTEFIDVQEVEMALDEPDRELALVPAAQDIPLPMETDLEYAELNGSDAMEVEPVAVNPVTIQPLLAEPEVMQTSEEMSCDDWDGFEEDFEEAWDEHFAEQQQNASCDQFVFAGAVPQQRVAPASMSFFGANATNTNEVQVDFSFGPRQTSAAPVSWFGTTDTRSATTAVANTVVDWNFGSQPAVGQRNETMAEEGQSAATDVANFDFDFGSHQQAAPLAFFGGDVTERAASNIANVDFVFGSQQPAAPVALFSANATESVDNNAVANVVDSGFRPQPTTAPMAFFGPNATQSAAAELPIVDFGFGSQQPAAPVTWFGANATQPAATAVANIDFGFGAIGSADASSSAVVPAGLGSVVSWAQPVPTTAFVFGSEQQQEVMMDEDCGDAAEEESIPSVEDPSEEEGSFEPGSLEEFLLGNDSLFGDDDDDDGSAPGPVSAMEEDDHDSLASLFGDGGDSDSLPKESSAPTAADTVMDAAPEDNGASCSTGFGDQNVSREDEVDYSMSDDEQSSQQQSSQHPAPLAPQTPYVGPGLQEPTRRSRYAPDAMDREKPTSHEALRTAGFLVEKGTPSPTPTRTTGARQLQRLTPTSKKVKILLKKPSKPE</sequence>
<gene>
    <name evidence="3" type="ORF">PFICI_13320</name>
</gene>
<keyword evidence="2" id="KW-0472">Membrane</keyword>
<dbReference type="OrthoDB" id="10687122at2759"/>
<dbReference type="KEGG" id="pfy:PFICI_13320"/>
<keyword evidence="2" id="KW-0812">Transmembrane</keyword>
<feature type="region of interest" description="Disordered" evidence="1">
    <location>
        <begin position="283"/>
        <end position="348"/>
    </location>
</feature>
<dbReference type="RefSeq" id="XP_007840092.1">
    <property type="nucleotide sequence ID" value="XM_007841901.1"/>
</dbReference>
<feature type="transmembrane region" description="Helical" evidence="2">
    <location>
        <begin position="67"/>
        <end position="93"/>
    </location>
</feature>
<dbReference type="EMBL" id="KI912119">
    <property type="protein sequence ID" value="ETS74836.1"/>
    <property type="molecule type" value="Genomic_DNA"/>
</dbReference>
<feature type="compositionally biased region" description="Acidic residues" evidence="1">
    <location>
        <begin position="283"/>
        <end position="304"/>
    </location>
</feature>
<evidence type="ECO:0000256" key="1">
    <source>
        <dbReference type="SAM" id="MobiDB-lite"/>
    </source>
</evidence>
<evidence type="ECO:0000313" key="3">
    <source>
        <dbReference type="EMBL" id="ETS74836.1"/>
    </source>
</evidence>
<feature type="compositionally biased region" description="Polar residues" evidence="1">
    <location>
        <begin position="1004"/>
        <end position="1014"/>
    </location>
</feature>
<dbReference type="HOGENOM" id="CLU_279789_0_0_1"/>
<organism evidence="3 4">
    <name type="scientific">Pestalotiopsis fici (strain W106-1 / CGMCC3.15140)</name>
    <dbReference type="NCBI Taxonomy" id="1229662"/>
    <lineage>
        <taxon>Eukaryota</taxon>
        <taxon>Fungi</taxon>
        <taxon>Dikarya</taxon>
        <taxon>Ascomycota</taxon>
        <taxon>Pezizomycotina</taxon>
        <taxon>Sordariomycetes</taxon>
        <taxon>Xylariomycetidae</taxon>
        <taxon>Amphisphaeriales</taxon>
        <taxon>Sporocadaceae</taxon>
        <taxon>Pestalotiopsis</taxon>
    </lineage>
</organism>
<dbReference type="InParanoid" id="W3WPU3"/>
<feature type="region of interest" description="Disordered" evidence="1">
    <location>
        <begin position="231"/>
        <end position="266"/>
    </location>
</feature>
<protein>
    <submittedName>
        <fullName evidence="3">Uncharacterized protein</fullName>
    </submittedName>
</protein>
<evidence type="ECO:0000313" key="4">
    <source>
        <dbReference type="Proteomes" id="UP000030651"/>
    </source>
</evidence>